<dbReference type="AlphaFoldDB" id="A0A699X778"/>
<evidence type="ECO:0000313" key="2">
    <source>
        <dbReference type="EMBL" id="GFD53031.1"/>
    </source>
</evidence>
<feature type="non-terminal residue" evidence="2">
    <location>
        <position position="1"/>
    </location>
</feature>
<feature type="region of interest" description="Disordered" evidence="1">
    <location>
        <begin position="1"/>
        <end position="28"/>
    </location>
</feature>
<reference evidence="2" key="1">
    <citation type="journal article" date="2019" name="Sci. Rep.">
        <title>Draft genome of Tanacetum cinerariifolium, the natural source of mosquito coil.</title>
        <authorList>
            <person name="Yamashiro T."/>
            <person name="Shiraishi A."/>
            <person name="Satake H."/>
            <person name="Nakayama K."/>
        </authorList>
    </citation>
    <scope>NUCLEOTIDE SEQUENCE</scope>
</reference>
<gene>
    <name evidence="2" type="ORF">Tci_925000</name>
</gene>
<dbReference type="EMBL" id="BKCJ011789376">
    <property type="protein sequence ID" value="GFD53031.1"/>
    <property type="molecule type" value="Genomic_DNA"/>
</dbReference>
<evidence type="ECO:0000256" key="1">
    <source>
        <dbReference type="SAM" id="MobiDB-lite"/>
    </source>
</evidence>
<organism evidence="2">
    <name type="scientific">Tanacetum cinerariifolium</name>
    <name type="common">Dalmatian daisy</name>
    <name type="synonym">Chrysanthemum cinerariifolium</name>
    <dbReference type="NCBI Taxonomy" id="118510"/>
    <lineage>
        <taxon>Eukaryota</taxon>
        <taxon>Viridiplantae</taxon>
        <taxon>Streptophyta</taxon>
        <taxon>Embryophyta</taxon>
        <taxon>Tracheophyta</taxon>
        <taxon>Spermatophyta</taxon>
        <taxon>Magnoliopsida</taxon>
        <taxon>eudicotyledons</taxon>
        <taxon>Gunneridae</taxon>
        <taxon>Pentapetalae</taxon>
        <taxon>asterids</taxon>
        <taxon>campanulids</taxon>
        <taxon>Asterales</taxon>
        <taxon>Asteraceae</taxon>
        <taxon>Asteroideae</taxon>
        <taxon>Anthemideae</taxon>
        <taxon>Anthemidinae</taxon>
        <taxon>Tanacetum</taxon>
    </lineage>
</organism>
<comment type="caution">
    <text evidence="2">The sequence shown here is derived from an EMBL/GenBank/DDBJ whole genome shotgun (WGS) entry which is preliminary data.</text>
</comment>
<protein>
    <submittedName>
        <fullName evidence="2">Uncharacterized protein</fullName>
    </submittedName>
</protein>
<sequence length="94" mass="11240">GDDADDEDEDEEDEEDEEEQHLAPTESAIVIPTDGIISPLELGLLSDFRLPYPFHQRQRLRDFLKDMYFSQTHKKWDRDLHRKSPRKETKNWLD</sequence>
<name>A0A699X778_TANCI</name>
<proteinExistence type="predicted"/>
<feature type="compositionally biased region" description="Acidic residues" evidence="1">
    <location>
        <begin position="1"/>
        <end position="19"/>
    </location>
</feature>
<accession>A0A699X778</accession>